<dbReference type="PANTHER" id="PTHR38340:SF1">
    <property type="entry name" value="S-LAYER PROTEIN"/>
    <property type="match status" value="1"/>
</dbReference>
<evidence type="ECO:0000256" key="2">
    <source>
        <dbReference type="ARBA" id="ARBA00022525"/>
    </source>
</evidence>
<dbReference type="Proteomes" id="UP000626220">
    <property type="component" value="Unassembled WGS sequence"/>
</dbReference>
<evidence type="ECO:0000313" key="4">
    <source>
        <dbReference type="Proteomes" id="UP000626220"/>
    </source>
</evidence>
<sequence length="300" mass="31005">MTITIRTGNAGATDFLAYLDTFDADFVSSGRGGFSNGLSGDYAASEVALSETADLDAQAYVIRGPISYNMATHVISGPVAGVEFGHGVTATGTEGGADVYAFEALDYSVRFSPALADPEAHDVIYGLFGSGEAGAGKTDPLAELLRMDSIKFVGAGGNDVFLGYAGDDVLNGRAGNDVLFGGAGDDLLIGATGRDVLRGGAGDDVLVGGMGRDVLHGGKGEDTFRFVEKFGRDIIRDFKPGTDLLDFSQTSGEATSLQEFLDASTEANGRLVYDMDGDGQNVIVLVGVGLGDLTANDFLF</sequence>
<protein>
    <recommendedName>
        <fullName evidence="5">Calcium-binding protein</fullName>
    </recommendedName>
</protein>
<dbReference type="PRINTS" id="PR00313">
    <property type="entry name" value="CABNDNGRPT"/>
</dbReference>
<dbReference type="InterPro" id="IPR018511">
    <property type="entry name" value="Hemolysin-typ_Ca-bd_CS"/>
</dbReference>
<evidence type="ECO:0000256" key="1">
    <source>
        <dbReference type="ARBA" id="ARBA00004613"/>
    </source>
</evidence>
<dbReference type="RefSeq" id="WP_189679617.1">
    <property type="nucleotide sequence ID" value="NZ_BNCJ01000003.1"/>
</dbReference>
<dbReference type="InterPro" id="IPR001343">
    <property type="entry name" value="Hemolysn_Ca-bd"/>
</dbReference>
<dbReference type="EMBL" id="BNCJ01000003">
    <property type="protein sequence ID" value="GHF45816.1"/>
    <property type="molecule type" value="Genomic_DNA"/>
</dbReference>
<evidence type="ECO:0000313" key="3">
    <source>
        <dbReference type="EMBL" id="GHF45816.1"/>
    </source>
</evidence>
<dbReference type="Gene3D" id="2.150.10.10">
    <property type="entry name" value="Serralysin-like metalloprotease, C-terminal"/>
    <property type="match status" value="1"/>
</dbReference>
<comment type="caution">
    <text evidence="3">The sequence shown here is derived from an EMBL/GenBank/DDBJ whole genome shotgun (WGS) entry which is preliminary data.</text>
</comment>
<organism evidence="3 4">
    <name type="scientific">Seohaeicola zhoushanensis</name>
    <dbReference type="NCBI Taxonomy" id="1569283"/>
    <lineage>
        <taxon>Bacteria</taxon>
        <taxon>Pseudomonadati</taxon>
        <taxon>Pseudomonadota</taxon>
        <taxon>Alphaproteobacteria</taxon>
        <taxon>Rhodobacterales</taxon>
        <taxon>Roseobacteraceae</taxon>
        <taxon>Seohaeicola</taxon>
    </lineage>
</organism>
<keyword evidence="4" id="KW-1185">Reference proteome</keyword>
<dbReference type="InterPro" id="IPR050557">
    <property type="entry name" value="RTX_toxin/Mannuronan_C5-epim"/>
</dbReference>
<dbReference type="GO" id="GO:0005615">
    <property type="term" value="C:extracellular space"/>
    <property type="evidence" value="ECO:0007669"/>
    <property type="project" value="InterPro"/>
</dbReference>
<dbReference type="PROSITE" id="PS00330">
    <property type="entry name" value="HEMOLYSIN_CALCIUM"/>
    <property type="match status" value="3"/>
</dbReference>
<proteinExistence type="predicted"/>
<dbReference type="AlphaFoldDB" id="A0A8J3GVW3"/>
<dbReference type="SUPFAM" id="SSF51120">
    <property type="entry name" value="beta-Roll"/>
    <property type="match status" value="1"/>
</dbReference>
<dbReference type="Gene3D" id="3.30.1500.10">
    <property type="entry name" value="Haem-binding HasA"/>
    <property type="match status" value="1"/>
</dbReference>
<comment type="subcellular location">
    <subcellularLocation>
        <location evidence="1">Secreted</location>
    </subcellularLocation>
</comment>
<reference evidence="3" key="1">
    <citation type="journal article" date="2014" name="Int. J. Syst. Evol. Microbiol.">
        <title>Complete genome sequence of Corynebacterium casei LMG S-19264T (=DSM 44701T), isolated from a smear-ripened cheese.</title>
        <authorList>
            <consortium name="US DOE Joint Genome Institute (JGI-PGF)"/>
            <person name="Walter F."/>
            <person name="Albersmeier A."/>
            <person name="Kalinowski J."/>
            <person name="Ruckert C."/>
        </authorList>
    </citation>
    <scope>NUCLEOTIDE SEQUENCE</scope>
    <source>
        <strain evidence="3">KCTC 42650</strain>
    </source>
</reference>
<reference evidence="3" key="2">
    <citation type="submission" date="2020-09" db="EMBL/GenBank/DDBJ databases">
        <authorList>
            <person name="Sun Q."/>
            <person name="Kim S."/>
        </authorList>
    </citation>
    <scope>NUCLEOTIDE SEQUENCE</scope>
    <source>
        <strain evidence="3">KCTC 42650</strain>
    </source>
</reference>
<dbReference type="GO" id="GO:0005509">
    <property type="term" value="F:calcium ion binding"/>
    <property type="evidence" value="ECO:0007669"/>
    <property type="project" value="InterPro"/>
</dbReference>
<name>A0A8J3GVW3_9RHOB</name>
<dbReference type="PANTHER" id="PTHR38340">
    <property type="entry name" value="S-LAYER PROTEIN"/>
    <property type="match status" value="1"/>
</dbReference>
<dbReference type="InterPro" id="IPR011049">
    <property type="entry name" value="Serralysin-like_metalloprot_C"/>
</dbReference>
<dbReference type="Pfam" id="PF00353">
    <property type="entry name" value="HemolysinCabind"/>
    <property type="match status" value="2"/>
</dbReference>
<evidence type="ECO:0008006" key="5">
    <source>
        <dbReference type="Google" id="ProtNLM"/>
    </source>
</evidence>
<keyword evidence="2" id="KW-0964">Secreted</keyword>
<accession>A0A8J3GVW3</accession>
<gene>
    <name evidence="3" type="ORF">GCM10017056_16810</name>
</gene>
<dbReference type="InterPro" id="IPR036912">
    <property type="entry name" value="HasA_haem-bd_sf"/>
</dbReference>